<keyword evidence="12" id="KW-0378">Hydrolase</keyword>
<feature type="transmembrane region" description="Helical" evidence="10">
    <location>
        <begin position="491"/>
        <end position="520"/>
    </location>
</feature>
<dbReference type="SMART" id="SM00382">
    <property type="entry name" value="AAA"/>
    <property type="match status" value="2"/>
</dbReference>
<dbReference type="InterPro" id="IPR017871">
    <property type="entry name" value="ABC_transporter-like_CS"/>
</dbReference>
<evidence type="ECO:0000256" key="5">
    <source>
        <dbReference type="ARBA" id="ARBA00022692"/>
    </source>
</evidence>
<evidence type="ECO:0000256" key="1">
    <source>
        <dbReference type="ARBA" id="ARBA00004651"/>
    </source>
</evidence>
<feature type="transmembrane region" description="Helical" evidence="10">
    <location>
        <begin position="452"/>
        <end position="470"/>
    </location>
</feature>
<reference evidence="12 13" key="1">
    <citation type="submission" date="2019-04" db="EMBL/GenBank/DDBJ databases">
        <authorList>
            <consortium name="DOE Joint Genome Institute"/>
            <person name="Mondo S."/>
            <person name="Kjaerbolling I."/>
            <person name="Vesth T."/>
            <person name="Frisvad J.C."/>
            <person name="Nybo J.L."/>
            <person name="Theobald S."/>
            <person name="Kildgaard S."/>
            <person name="Isbrandt T."/>
            <person name="Kuo A."/>
            <person name="Sato A."/>
            <person name="Lyhne E.K."/>
            <person name="Kogle M.E."/>
            <person name="Wiebenga A."/>
            <person name="Kun R.S."/>
            <person name="Lubbers R.J."/>
            <person name="Makela M.R."/>
            <person name="Barry K."/>
            <person name="Chovatia M."/>
            <person name="Clum A."/>
            <person name="Daum C."/>
            <person name="Haridas S."/>
            <person name="He G."/>
            <person name="LaButti K."/>
            <person name="Lipzen A."/>
            <person name="Riley R."/>
            <person name="Salamov A."/>
            <person name="Simmons B.A."/>
            <person name="Magnuson J.K."/>
            <person name="Henrissat B."/>
            <person name="Mortensen U.H."/>
            <person name="Larsen T.O."/>
            <person name="Devries R.P."/>
            <person name="Grigoriev I.V."/>
            <person name="Machida M."/>
            <person name="Baker S.E."/>
            <person name="Andersen M.R."/>
            <person name="Cantor M.N."/>
            <person name="Hua S.X."/>
        </authorList>
    </citation>
    <scope>NUCLEOTIDE SEQUENCE [LARGE SCALE GENOMIC DNA]</scope>
    <source>
        <strain evidence="12 13">CBS 117616</strain>
    </source>
</reference>
<comment type="subcellular location">
    <subcellularLocation>
        <location evidence="1">Cell membrane</location>
        <topology evidence="1">Multi-pass membrane protein</topology>
    </subcellularLocation>
</comment>
<evidence type="ECO:0000256" key="6">
    <source>
        <dbReference type="ARBA" id="ARBA00022741"/>
    </source>
</evidence>
<organism evidence="12 13">
    <name type="scientific">Aspergillus pseudocaelatus</name>
    <dbReference type="NCBI Taxonomy" id="1825620"/>
    <lineage>
        <taxon>Eukaryota</taxon>
        <taxon>Fungi</taxon>
        <taxon>Dikarya</taxon>
        <taxon>Ascomycota</taxon>
        <taxon>Pezizomycotina</taxon>
        <taxon>Eurotiomycetes</taxon>
        <taxon>Eurotiomycetidae</taxon>
        <taxon>Eurotiales</taxon>
        <taxon>Aspergillaceae</taxon>
        <taxon>Aspergillus</taxon>
        <taxon>Aspergillus subgen. Circumdati</taxon>
    </lineage>
</organism>
<feature type="transmembrane region" description="Helical" evidence="10">
    <location>
        <begin position="1150"/>
        <end position="1170"/>
    </location>
</feature>
<comment type="similarity">
    <text evidence="2">Belongs to the ABC transporter superfamily. ABCG family. PDR (TC 3.A.1.205) subfamily.</text>
</comment>
<keyword evidence="8 10" id="KW-1133">Transmembrane helix</keyword>
<dbReference type="Pfam" id="PF06422">
    <property type="entry name" value="PDR_CDR"/>
    <property type="match status" value="1"/>
</dbReference>
<feature type="transmembrane region" description="Helical" evidence="10">
    <location>
        <begin position="419"/>
        <end position="440"/>
    </location>
</feature>
<keyword evidence="3" id="KW-0813">Transport</keyword>
<name>A0ABQ6W3T7_9EURO</name>
<dbReference type="InterPro" id="IPR003439">
    <property type="entry name" value="ABC_transporter-like_ATP-bd"/>
</dbReference>
<dbReference type="SUPFAM" id="SSF52540">
    <property type="entry name" value="P-loop containing nucleoside triphosphate hydrolases"/>
    <property type="match status" value="2"/>
</dbReference>
<keyword evidence="7" id="KW-0067">ATP-binding</keyword>
<proteinExistence type="inferred from homology"/>
<feature type="transmembrane region" description="Helical" evidence="10">
    <location>
        <begin position="1191"/>
        <end position="1217"/>
    </location>
</feature>
<dbReference type="Pfam" id="PF19055">
    <property type="entry name" value="ABC2_membrane_7"/>
    <property type="match status" value="1"/>
</dbReference>
<evidence type="ECO:0000313" key="12">
    <source>
        <dbReference type="EMBL" id="KAE8410781.1"/>
    </source>
</evidence>
<dbReference type="InterPro" id="IPR027417">
    <property type="entry name" value="P-loop_NTPase"/>
</dbReference>
<dbReference type="Proteomes" id="UP000325395">
    <property type="component" value="Unassembled WGS sequence"/>
</dbReference>
<feature type="transmembrane region" description="Helical" evidence="10">
    <location>
        <begin position="1259"/>
        <end position="1276"/>
    </location>
</feature>
<evidence type="ECO:0000313" key="13">
    <source>
        <dbReference type="Proteomes" id="UP000325395"/>
    </source>
</evidence>
<dbReference type="CDD" id="cd03233">
    <property type="entry name" value="ABCG_PDR_domain1"/>
    <property type="match status" value="1"/>
</dbReference>
<dbReference type="InterPro" id="IPR013525">
    <property type="entry name" value="ABC2_TM"/>
</dbReference>
<dbReference type="InterPro" id="IPR010929">
    <property type="entry name" value="PDR_CDR_ABC"/>
</dbReference>
<evidence type="ECO:0000259" key="11">
    <source>
        <dbReference type="PROSITE" id="PS50893"/>
    </source>
</evidence>
<dbReference type="Pfam" id="PF01061">
    <property type="entry name" value="ABC2_membrane"/>
    <property type="match status" value="2"/>
</dbReference>
<accession>A0ABQ6W3T7</accession>
<dbReference type="PANTHER" id="PTHR19241">
    <property type="entry name" value="ATP-BINDING CASSETTE TRANSPORTER"/>
    <property type="match status" value="1"/>
</dbReference>
<dbReference type="InterPro" id="IPR034001">
    <property type="entry name" value="ABCG_PDR_1"/>
</dbReference>
<dbReference type="Gene3D" id="3.40.50.300">
    <property type="entry name" value="P-loop containing nucleotide triphosphate hydrolases"/>
    <property type="match status" value="2"/>
</dbReference>
<evidence type="ECO:0000256" key="4">
    <source>
        <dbReference type="ARBA" id="ARBA00022475"/>
    </source>
</evidence>
<feature type="domain" description="ABC transporter" evidence="11">
    <location>
        <begin position="782"/>
        <end position="1023"/>
    </location>
</feature>
<dbReference type="EMBL" id="ML735913">
    <property type="protein sequence ID" value="KAE8410781.1"/>
    <property type="molecule type" value="Genomic_DNA"/>
</dbReference>
<evidence type="ECO:0000256" key="7">
    <source>
        <dbReference type="ARBA" id="ARBA00022840"/>
    </source>
</evidence>
<feature type="transmembrane region" description="Helical" evidence="10">
    <location>
        <begin position="1229"/>
        <end position="1252"/>
    </location>
</feature>
<keyword evidence="5 10" id="KW-0812">Transmembrane</keyword>
<dbReference type="GO" id="GO:0016787">
    <property type="term" value="F:hydrolase activity"/>
    <property type="evidence" value="ECO:0007669"/>
    <property type="project" value="UniProtKB-KW"/>
</dbReference>
<evidence type="ECO:0000256" key="8">
    <source>
        <dbReference type="ARBA" id="ARBA00022989"/>
    </source>
</evidence>
<evidence type="ECO:0000256" key="2">
    <source>
        <dbReference type="ARBA" id="ARBA00006012"/>
    </source>
</evidence>
<evidence type="ECO:0000256" key="3">
    <source>
        <dbReference type="ARBA" id="ARBA00022448"/>
    </source>
</evidence>
<protein>
    <submittedName>
        <fullName evidence="12">P-loop containing nucleoside triphosphate hydrolase protein</fullName>
    </submittedName>
</protein>
<dbReference type="PROSITE" id="PS00211">
    <property type="entry name" value="ABC_TRANSPORTER_1"/>
    <property type="match status" value="1"/>
</dbReference>
<feature type="transmembrane region" description="Helical" evidence="10">
    <location>
        <begin position="1381"/>
        <end position="1402"/>
    </location>
</feature>
<keyword evidence="9 10" id="KW-0472">Membrane</keyword>
<dbReference type="InterPro" id="IPR043926">
    <property type="entry name" value="ABCG_dom"/>
</dbReference>
<keyword evidence="6" id="KW-0547">Nucleotide-binding</keyword>
<dbReference type="InterPro" id="IPR034003">
    <property type="entry name" value="ABCG_PDR_2"/>
</dbReference>
<dbReference type="Pfam" id="PF00005">
    <property type="entry name" value="ABC_tran"/>
    <property type="match status" value="2"/>
</dbReference>
<dbReference type="CDD" id="cd03232">
    <property type="entry name" value="ABCG_PDR_domain2"/>
    <property type="match status" value="1"/>
</dbReference>
<dbReference type="InterPro" id="IPR003593">
    <property type="entry name" value="AAA+_ATPase"/>
</dbReference>
<keyword evidence="4" id="KW-1003">Cell membrane</keyword>
<evidence type="ECO:0000256" key="9">
    <source>
        <dbReference type="ARBA" id="ARBA00023136"/>
    </source>
</evidence>
<sequence length="1410" mass="156028">MNKDVAEPVSESLPVYRPRGRGIGVAFHNVSVEVDSENQRTVLDLTRILSNIVCTPGRLLRKALGNKPPARRSIIRDVSGLVLPGETMLVLGRPGSGCTTLLKVLAGTSNSFEAVKGDLHYSGLQAHELAPEFKSEIIYCSEDDIHFPNLLVKDTLDFALKQRRPATLSLNGQLFSAEYTQRILASLGIAHTAKTIVGDSFIRGVSGGERRRVSLAEVLAANPAIACWDNPIRGLDSSSALSFLHLLKKMSMATGMTNMVTLYQASERMYQECFDRVVVMYDGYMVFSGQADVAKQYFENLGFYCPGRQTTPEFLTSVTSPAERQIRPDYHGPLYLDAVSLARAFQQSEHYQKLQVELQQYAARSQSHPEVVEQFREAAISIRSKMSRPHSIEPSSAWRQIITGAERYYRLFWSDRNTFYTVLTLCSINALIAGSGFYAAPKTMSGSFERSGAVFFAATYFCMTALTEVIKTVKSRAILVKQHSMGLISPAAYAIIQTTADIPSALIQSIMFSICYYFLIGLSLSASQFFIFVLLVFVHFSAISSMFRMLGAWAPGLGIARLLAGCAMPIACVYAGYAPPVPSMHRWGSWIRRITPTPYAVEAMIGNEFYNIVLHCTDSQLVPNGPGYNDIRHQACPMQGAQPGSALADGAVYAKEMYGFTRNHLWRNFGIMLVLWFLYTVLSAVGLTVMARDSSNGTGPVFKRGAAASSSERAGLVKTADIENQVVDAPLASQSRSAGAGNYSASISDASTMEVGNVLKTNVPKTANEGSTPPKGGVTFTFRHLNYWVNAGGEDRQLLRDISGYVQPGQLTALMGASGAGKTTLLDNLSQRKAEGRLEGELLLNGASLSTSFARSCGFCMQQDIHEPTATVREALQFSAHMRQSSHIPEHEKMAYVEEVIALLELESVADALVGMTGDGQLNVEERKRVTIAVELAAKPSALLFLDEPTSGLDSPAAFSIVSSLRKIAAQGIPVVCTIHQPSGVLFEMFDHVMLLGPGGRTVYFGETGRNSSIIADYFARHGAIMDAHDNPAEFIISTVVSKEEGDKDWPEIWNKSVESGMLQAKIEAFNQSSKCNTGLVANAEDEQRQYALGLFAQIVALTRRHWITVWRDGQYNFSRLAKAIFMQTFISFTFFHVQNTSAGLQNHMLGILLSSWVVIAMSADVQAVWYEKWSIFEMRERSGIYDWKALLAALWLVEIPWHIVIYTVTFFCSYWTYGFSSTASIAGFIYFMSLVFGIFGLGVTYLTAALFPNDTMSGYAISLLWVTLLMFSGAANPRSALNDFYRPWLWWADPLTYYFESTVSTVLHNVVVQCTLEEMAIFDPPSGQTCIEYASDYVRQNPGYLVNPKDMSNCSYCPYSVGDDFAQSLHFFNSERWRDWAVFVGFCITNAVLTFLVVWIMRVKFRLHR</sequence>
<keyword evidence="13" id="KW-1185">Reference proteome</keyword>
<feature type="transmembrane region" description="Helical" evidence="10">
    <location>
        <begin position="669"/>
        <end position="690"/>
    </location>
</feature>
<evidence type="ECO:0000256" key="10">
    <source>
        <dbReference type="SAM" id="Phobius"/>
    </source>
</evidence>
<dbReference type="PROSITE" id="PS50893">
    <property type="entry name" value="ABC_TRANSPORTER_2"/>
    <property type="match status" value="2"/>
</dbReference>
<gene>
    <name evidence="12" type="ORF">BDV36DRAFT_302442</name>
</gene>
<feature type="transmembrane region" description="Helical" evidence="10">
    <location>
        <begin position="559"/>
        <end position="577"/>
    </location>
</feature>
<feature type="domain" description="ABC transporter" evidence="11">
    <location>
        <begin position="59"/>
        <end position="307"/>
    </location>
</feature>